<feature type="region of interest" description="Disordered" evidence="2">
    <location>
        <begin position="31"/>
        <end position="94"/>
    </location>
</feature>
<dbReference type="InParanoid" id="A2DB76"/>
<dbReference type="SMR" id="A2DB76"/>
<feature type="compositionally biased region" description="Basic residues" evidence="2">
    <location>
        <begin position="450"/>
        <end position="459"/>
    </location>
</feature>
<evidence type="ECO:0000313" key="3">
    <source>
        <dbReference type="EMBL" id="EAY22406.1"/>
    </source>
</evidence>
<proteinExistence type="predicted"/>
<dbReference type="Proteomes" id="UP000001542">
    <property type="component" value="Unassembled WGS sequence"/>
</dbReference>
<evidence type="ECO:0000256" key="1">
    <source>
        <dbReference type="SAM" id="Coils"/>
    </source>
</evidence>
<keyword evidence="4" id="KW-1185">Reference proteome</keyword>
<feature type="compositionally biased region" description="Basic and acidic residues" evidence="2">
    <location>
        <begin position="517"/>
        <end position="535"/>
    </location>
</feature>
<organism evidence="3 4">
    <name type="scientific">Trichomonas vaginalis (strain ATCC PRA-98 / G3)</name>
    <dbReference type="NCBI Taxonomy" id="412133"/>
    <lineage>
        <taxon>Eukaryota</taxon>
        <taxon>Metamonada</taxon>
        <taxon>Parabasalia</taxon>
        <taxon>Trichomonadida</taxon>
        <taxon>Trichomonadidae</taxon>
        <taxon>Trichomonas</taxon>
    </lineage>
</organism>
<feature type="compositionally biased region" description="Basic residues" evidence="2">
    <location>
        <begin position="398"/>
        <end position="407"/>
    </location>
</feature>
<protein>
    <submittedName>
        <fullName evidence="3">Uncharacterized protein</fullName>
    </submittedName>
</protein>
<feature type="coiled-coil region" evidence="1">
    <location>
        <begin position="229"/>
        <end position="260"/>
    </location>
</feature>
<feature type="compositionally biased region" description="Basic and acidic residues" evidence="2">
    <location>
        <begin position="71"/>
        <end position="84"/>
    </location>
</feature>
<name>A2DB76_TRIV3</name>
<feature type="region of interest" description="Disordered" evidence="2">
    <location>
        <begin position="387"/>
        <end position="416"/>
    </location>
</feature>
<feature type="coiled-coil region" evidence="1">
    <location>
        <begin position="303"/>
        <end position="379"/>
    </location>
</feature>
<feature type="region of interest" description="Disordered" evidence="2">
    <location>
        <begin position="445"/>
        <end position="547"/>
    </location>
</feature>
<evidence type="ECO:0000256" key="2">
    <source>
        <dbReference type="SAM" id="MobiDB-lite"/>
    </source>
</evidence>
<dbReference type="AlphaFoldDB" id="A2DB76"/>
<gene>
    <name evidence="3" type="ORF">TVAG_378850</name>
</gene>
<feature type="compositionally biased region" description="Polar residues" evidence="2">
    <location>
        <begin position="85"/>
        <end position="94"/>
    </location>
</feature>
<keyword evidence="1" id="KW-0175">Coiled coil</keyword>
<reference evidence="3" key="2">
    <citation type="journal article" date="2007" name="Science">
        <title>Draft genome sequence of the sexually transmitted pathogen Trichomonas vaginalis.</title>
        <authorList>
            <person name="Carlton J.M."/>
            <person name="Hirt R.P."/>
            <person name="Silva J.C."/>
            <person name="Delcher A.L."/>
            <person name="Schatz M."/>
            <person name="Zhao Q."/>
            <person name="Wortman J.R."/>
            <person name="Bidwell S.L."/>
            <person name="Alsmark U.C.M."/>
            <person name="Besteiro S."/>
            <person name="Sicheritz-Ponten T."/>
            <person name="Noel C.J."/>
            <person name="Dacks J.B."/>
            <person name="Foster P.G."/>
            <person name="Simillion C."/>
            <person name="Van de Peer Y."/>
            <person name="Miranda-Saavedra D."/>
            <person name="Barton G.J."/>
            <person name="Westrop G.D."/>
            <person name="Mueller S."/>
            <person name="Dessi D."/>
            <person name="Fiori P.L."/>
            <person name="Ren Q."/>
            <person name="Paulsen I."/>
            <person name="Zhang H."/>
            <person name="Bastida-Corcuera F.D."/>
            <person name="Simoes-Barbosa A."/>
            <person name="Brown M.T."/>
            <person name="Hayes R.D."/>
            <person name="Mukherjee M."/>
            <person name="Okumura C.Y."/>
            <person name="Schneider R."/>
            <person name="Smith A.J."/>
            <person name="Vanacova S."/>
            <person name="Villalvazo M."/>
            <person name="Haas B.J."/>
            <person name="Pertea M."/>
            <person name="Feldblyum T.V."/>
            <person name="Utterback T.R."/>
            <person name="Shu C.L."/>
            <person name="Osoegawa K."/>
            <person name="de Jong P.J."/>
            <person name="Hrdy I."/>
            <person name="Horvathova L."/>
            <person name="Zubacova Z."/>
            <person name="Dolezal P."/>
            <person name="Malik S.B."/>
            <person name="Logsdon J.M. Jr."/>
            <person name="Henze K."/>
            <person name="Gupta A."/>
            <person name="Wang C.C."/>
            <person name="Dunne R.L."/>
            <person name="Upcroft J.A."/>
            <person name="Upcroft P."/>
            <person name="White O."/>
            <person name="Salzberg S.L."/>
            <person name="Tang P."/>
            <person name="Chiu C.-H."/>
            <person name="Lee Y.-S."/>
            <person name="Embley T.M."/>
            <person name="Coombs G.H."/>
            <person name="Mottram J.C."/>
            <person name="Tachezy J."/>
            <person name="Fraser-Liggett C.M."/>
            <person name="Johnson P.J."/>
        </authorList>
    </citation>
    <scope>NUCLEOTIDE SEQUENCE [LARGE SCALE GENOMIC DNA]</scope>
    <source>
        <strain evidence="3">G3</strain>
    </source>
</reference>
<feature type="compositionally biased region" description="Polar residues" evidence="2">
    <location>
        <begin position="31"/>
        <end position="46"/>
    </location>
</feature>
<sequence>MSAPKPVELAWLAAPRPGLMEGLITSGLVPKNQQFVTPEKPNQNLKSPKREEHHEKKTKLAGRQISTAQTKRRESTLQIKHEPNEITTSRSQNPAKVKSLFTSIRPQTGLGVSSRIKPDSENPLPPITDLISTQRKVPASREIQSLSNQYHQLIDGIQLNIELPPADQANQILETSQNVFLIWNKANSLIRSYSEEHTVLFVKIKKFFQSRLELIPQLFEHYEKRFVELSDLESKTRKENEELTRALKEAERSLEQNTAFNMRLSEELEGRNTQVADLKSALETAEYNRDAAISDNNTMAVRMQKNEEQKNQAKQLLADAHMKIDELEGLLEMANDKIKVLEKSGDELLPRFAELERENEKIKKENESLKSDVKQYLVEPQYVDFDQITDMPEENTNRRRKKGKKDPHKMTMTSSSNFKLNASAMSMQQSSTNLTDTQTSIFDQTESLKQKNKKPRPKSPLKSGTQNYFRKGLGDDIPDDASTITNFEGSTKLDDDVEEKSEQENTNLLDEASSILEKTEQTARSEHKSEGEPAKPPKTQLPADYTIDNDQPLDTTTMINYVNRLLPLPLGTSLYSVPDLNQPETKGISEPKPFFWVARHIISFFQTMTNTDNAGSLDTDCKSIVRQQIIEKGGTPYVGKKIFQELMSSTQFYMHSSPLVQFFLKFINNELNIIDLIFFKILFNASFTFIYPSISNLDLTSDSTQFLIHLKMARRLQQAFFPHLDQSAIDERHLREATTKSPCVDLVDFWAFAQQMIMFFRETHTRFHRQVSALLSLVGWTGINTMTQAVFSQFFTIIQPNITDEELENLWKRYSLEQLEREAQGTVNNSMIGLGRNSSSYFSLGEGGGGDDVFNEQEQTKIGFIQFCSDWPEISSNILKLFYNENLESQLTNLPQPLLMLIKYMRSRFTHFLRDINKKLPPENRAIGEKPRTAFRNALVRCDIGDAISCYRRYLQVLDLKLVEQRPYIQLMQNVSENEIKAVRDMLFSRENLVCTEIGLAVDPIED</sequence>
<accession>A2DB76</accession>
<dbReference type="VEuPathDB" id="TrichDB:TVAG_378850"/>
<dbReference type="RefSeq" id="XP_001583392.1">
    <property type="nucleotide sequence ID" value="XM_001583342.1"/>
</dbReference>
<dbReference type="EMBL" id="DS113184">
    <property type="protein sequence ID" value="EAY22406.1"/>
    <property type="molecule type" value="Genomic_DNA"/>
</dbReference>
<evidence type="ECO:0000313" key="4">
    <source>
        <dbReference type="Proteomes" id="UP000001542"/>
    </source>
</evidence>
<dbReference type="VEuPathDB" id="TrichDB:TVAGG3_0509110"/>
<dbReference type="KEGG" id="tva:5467961"/>
<reference evidence="3" key="1">
    <citation type="submission" date="2006-10" db="EMBL/GenBank/DDBJ databases">
        <authorList>
            <person name="Amadeo P."/>
            <person name="Zhao Q."/>
            <person name="Wortman J."/>
            <person name="Fraser-Liggett C."/>
            <person name="Carlton J."/>
        </authorList>
    </citation>
    <scope>NUCLEOTIDE SEQUENCE</scope>
    <source>
        <strain evidence="3">G3</strain>
    </source>
</reference>